<dbReference type="RefSeq" id="WP_307721218.1">
    <property type="nucleotide sequence ID" value="NZ_BHZD01000001.1"/>
</dbReference>
<dbReference type="EMBL" id="BHZD01000001">
    <property type="protein sequence ID" value="GCD41820.1"/>
    <property type="molecule type" value="Genomic_DNA"/>
</dbReference>
<organism evidence="2 3">
    <name type="scientific">Streptomyces paromomycinus</name>
    <name type="common">Streptomyces rimosus subsp. paromomycinus</name>
    <dbReference type="NCBI Taxonomy" id="92743"/>
    <lineage>
        <taxon>Bacteria</taxon>
        <taxon>Bacillati</taxon>
        <taxon>Actinomycetota</taxon>
        <taxon>Actinomycetes</taxon>
        <taxon>Kitasatosporales</taxon>
        <taxon>Streptomycetaceae</taxon>
        <taxon>Streptomyces</taxon>
    </lineage>
</organism>
<dbReference type="Proteomes" id="UP000286746">
    <property type="component" value="Unassembled WGS sequence"/>
</dbReference>
<reference evidence="2 3" key="1">
    <citation type="submission" date="2018-11" db="EMBL/GenBank/DDBJ databases">
        <title>Whole genome sequence of Streptomyces paromomycinus NBRC 15454(T).</title>
        <authorList>
            <person name="Komaki H."/>
            <person name="Tamura T."/>
        </authorList>
    </citation>
    <scope>NUCLEOTIDE SEQUENCE [LARGE SCALE GENOMIC DNA]</scope>
    <source>
        <strain evidence="2 3">NBRC 15454</strain>
    </source>
</reference>
<sequence length="189" mass="20059">MYVSPDALRGAEWVLPDVPLLLGGLPVAWEVSARAEPDQALVAWTAYFTTGTPPEALSAFALALDARPDPAQDTGSPDTVVAALTAQGWQPDVDYPETTAWDTGLTSCFTLCTLPELIEDQDPREGLAGWQAWAEPIAGQPHLWCATFSHSTPHDLVSAFADALASPAPVMRRVLPEAAAGQLTLVSPD</sequence>
<protein>
    <recommendedName>
        <fullName evidence="1">DUF317 domain-containing protein</fullName>
    </recommendedName>
</protein>
<name>A0A401VXL4_STREY</name>
<gene>
    <name evidence="2" type="ORF">GKJPGBOP_01477</name>
</gene>
<dbReference type="Pfam" id="PF03771">
    <property type="entry name" value="SPDY"/>
    <property type="match status" value="2"/>
</dbReference>
<evidence type="ECO:0000259" key="1">
    <source>
        <dbReference type="Pfam" id="PF03771"/>
    </source>
</evidence>
<proteinExistence type="predicted"/>
<feature type="domain" description="DUF317" evidence="1">
    <location>
        <begin position="4"/>
        <end position="71"/>
    </location>
</feature>
<dbReference type="AlphaFoldDB" id="A0A401VXL4"/>
<evidence type="ECO:0000313" key="2">
    <source>
        <dbReference type="EMBL" id="GCD41820.1"/>
    </source>
</evidence>
<comment type="caution">
    <text evidence="2">The sequence shown here is derived from an EMBL/GenBank/DDBJ whole genome shotgun (WGS) entry which is preliminary data.</text>
</comment>
<evidence type="ECO:0000313" key="3">
    <source>
        <dbReference type="Proteomes" id="UP000286746"/>
    </source>
</evidence>
<keyword evidence="3" id="KW-1185">Reference proteome</keyword>
<dbReference type="InterPro" id="IPR005523">
    <property type="entry name" value="DUF317_SPDY"/>
</dbReference>
<feature type="domain" description="DUF317" evidence="1">
    <location>
        <begin position="120"/>
        <end position="170"/>
    </location>
</feature>
<accession>A0A401VXL4</accession>